<dbReference type="OrthoDB" id="162956at2"/>
<evidence type="ECO:0000313" key="3">
    <source>
        <dbReference type="Proteomes" id="UP000197025"/>
    </source>
</evidence>
<dbReference type="InParanoid" id="A0A212QRY4"/>
<feature type="transmembrane region" description="Helical" evidence="1">
    <location>
        <begin position="214"/>
        <end position="239"/>
    </location>
</feature>
<gene>
    <name evidence="2" type="ORF">SAMN02746019_00004650</name>
</gene>
<keyword evidence="1" id="KW-0472">Membrane</keyword>
<organism evidence="2 3">
    <name type="scientific">Thermoflexus hugenholtzii JAD2</name>
    <dbReference type="NCBI Taxonomy" id="877466"/>
    <lineage>
        <taxon>Bacteria</taxon>
        <taxon>Bacillati</taxon>
        <taxon>Chloroflexota</taxon>
        <taxon>Thermoflexia</taxon>
        <taxon>Thermoflexales</taxon>
        <taxon>Thermoflexaceae</taxon>
        <taxon>Thermoflexus</taxon>
    </lineage>
</organism>
<feature type="transmembrane region" description="Helical" evidence="1">
    <location>
        <begin position="49"/>
        <end position="73"/>
    </location>
</feature>
<keyword evidence="3" id="KW-1185">Reference proteome</keyword>
<evidence type="ECO:0000313" key="2">
    <source>
        <dbReference type="EMBL" id="SNB62216.1"/>
    </source>
</evidence>
<feature type="transmembrane region" description="Helical" evidence="1">
    <location>
        <begin position="106"/>
        <end position="125"/>
    </location>
</feature>
<keyword evidence="1" id="KW-0812">Transmembrane</keyword>
<dbReference type="EMBL" id="FYEK01000022">
    <property type="protein sequence ID" value="SNB62216.1"/>
    <property type="molecule type" value="Genomic_DNA"/>
</dbReference>
<keyword evidence="1" id="KW-1133">Transmembrane helix</keyword>
<reference evidence="3" key="1">
    <citation type="submission" date="2017-06" db="EMBL/GenBank/DDBJ databases">
        <authorList>
            <person name="Varghese N."/>
            <person name="Submissions S."/>
        </authorList>
    </citation>
    <scope>NUCLEOTIDE SEQUENCE [LARGE SCALE GENOMIC DNA]</scope>
    <source>
        <strain evidence="3">JAD2</strain>
    </source>
</reference>
<evidence type="ECO:0000256" key="1">
    <source>
        <dbReference type="SAM" id="Phobius"/>
    </source>
</evidence>
<proteinExistence type="predicted"/>
<feature type="transmembrane region" description="Helical" evidence="1">
    <location>
        <begin position="152"/>
        <end position="168"/>
    </location>
</feature>
<dbReference type="AlphaFoldDB" id="A0A212QRY4"/>
<dbReference type="RefSeq" id="WP_088570738.1">
    <property type="nucleotide sequence ID" value="NZ_FYEK01000022.1"/>
</dbReference>
<protein>
    <submittedName>
        <fullName evidence="2">Uncharacterized protein</fullName>
    </submittedName>
</protein>
<accession>A0A212QRY4</accession>
<dbReference type="Proteomes" id="UP000197025">
    <property type="component" value="Unassembled WGS sequence"/>
</dbReference>
<feature type="transmembrane region" description="Helical" evidence="1">
    <location>
        <begin position="175"/>
        <end position="194"/>
    </location>
</feature>
<name>A0A212QRY4_9CHLR</name>
<sequence length="241" mass="25841">MAERAHLETGLAFLLTAGLLYLTQRALHRNLQLALHRLARDPDAAIVLYWALLFPGVLLHELSHWIAALLLGIRRYRFVFWPRRMGGRIRLGAVQLEEGDPFRMSLIGAAPLLTGIGVIALMGGAEPSTPSSGLALWASAAQALQGLLQREGGGALLYLLFTVGNAMWPSPSDRAAWPAVGIAGGALLGLLLLAGPSSLLPALAEVTVHLLSRLTPLFALLLAVDLPILILLLALNWLLSR</sequence>